<feature type="compositionally biased region" description="Low complexity" evidence="9">
    <location>
        <begin position="395"/>
        <end position="416"/>
    </location>
</feature>
<name>A0A543AQV0_9ACTN</name>
<dbReference type="PROSITE" id="PS00108">
    <property type="entry name" value="PROTEIN_KINASE_ST"/>
    <property type="match status" value="1"/>
</dbReference>
<gene>
    <name evidence="11" type="ORF">FB566_0454</name>
</gene>
<dbReference type="PANTHER" id="PTHR43289:SF34">
    <property type="entry name" value="SERINE_THREONINE-PROTEIN KINASE YBDM-RELATED"/>
    <property type="match status" value="1"/>
</dbReference>
<comment type="catalytic activity">
    <reaction evidence="8">
        <text>L-seryl-[protein] + ATP = O-phospho-L-seryl-[protein] + ADP + H(+)</text>
        <dbReference type="Rhea" id="RHEA:17989"/>
        <dbReference type="Rhea" id="RHEA-COMP:9863"/>
        <dbReference type="Rhea" id="RHEA-COMP:11604"/>
        <dbReference type="ChEBI" id="CHEBI:15378"/>
        <dbReference type="ChEBI" id="CHEBI:29999"/>
        <dbReference type="ChEBI" id="CHEBI:30616"/>
        <dbReference type="ChEBI" id="CHEBI:83421"/>
        <dbReference type="ChEBI" id="CHEBI:456216"/>
        <dbReference type="EC" id="2.7.11.1"/>
    </reaction>
</comment>
<dbReference type="GO" id="GO:0004674">
    <property type="term" value="F:protein serine/threonine kinase activity"/>
    <property type="evidence" value="ECO:0007669"/>
    <property type="project" value="UniProtKB-KW"/>
</dbReference>
<dbReference type="GO" id="GO:0045717">
    <property type="term" value="P:negative regulation of fatty acid biosynthetic process"/>
    <property type="evidence" value="ECO:0007669"/>
    <property type="project" value="UniProtKB-ARBA"/>
</dbReference>
<dbReference type="FunFam" id="1.10.510.10:FF:000021">
    <property type="entry name" value="Serine/threonine protein kinase"/>
    <property type="match status" value="1"/>
</dbReference>
<evidence type="ECO:0000256" key="7">
    <source>
        <dbReference type="ARBA" id="ARBA00047899"/>
    </source>
</evidence>
<evidence type="ECO:0000256" key="3">
    <source>
        <dbReference type="ARBA" id="ARBA00022679"/>
    </source>
</evidence>
<evidence type="ECO:0000256" key="9">
    <source>
        <dbReference type="SAM" id="MobiDB-lite"/>
    </source>
</evidence>
<dbReference type="Proteomes" id="UP000317043">
    <property type="component" value="Unassembled WGS sequence"/>
</dbReference>
<protein>
    <recommendedName>
        <fullName evidence="1">non-specific serine/threonine protein kinase</fullName>
        <ecNumber evidence="1">2.7.11.1</ecNumber>
    </recommendedName>
</protein>
<comment type="catalytic activity">
    <reaction evidence="7">
        <text>L-threonyl-[protein] + ATP = O-phospho-L-threonyl-[protein] + ADP + H(+)</text>
        <dbReference type="Rhea" id="RHEA:46608"/>
        <dbReference type="Rhea" id="RHEA-COMP:11060"/>
        <dbReference type="Rhea" id="RHEA-COMP:11605"/>
        <dbReference type="ChEBI" id="CHEBI:15378"/>
        <dbReference type="ChEBI" id="CHEBI:30013"/>
        <dbReference type="ChEBI" id="CHEBI:30616"/>
        <dbReference type="ChEBI" id="CHEBI:61977"/>
        <dbReference type="ChEBI" id="CHEBI:456216"/>
        <dbReference type="EC" id="2.7.11.1"/>
    </reaction>
</comment>
<dbReference type="InterPro" id="IPR011009">
    <property type="entry name" value="Kinase-like_dom_sf"/>
</dbReference>
<dbReference type="CDD" id="cd14014">
    <property type="entry name" value="STKc_PknB_like"/>
    <property type="match status" value="1"/>
</dbReference>
<feature type="compositionally biased region" description="Acidic residues" evidence="9">
    <location>
        <begin position="458"/>
        <end position="469"/>
    </location>
</feature>
<dbReference type="SMART" id="SM00220">
    <property type="entry name" value="S_TKc"/>
    <property type="match status" value="1"/>
</dbReference>
<dbReference type="PROSITE" id="PS50011">
    <property type="entry name" value="PROTEIN_KINASE_DOM"/>
    <property type="match status" value="1"/>
</dbReference>
<dbReference type="Pfam" id="PF00069">
    <property type="entry name" value="Pkinase"/>
    <property type="match status" value="1"/>
</dbReference>
<keyword evidence="12" id="KW-1185">Reference proteome</keyword>
<proteinExistence type="predicted"/>
<dbReference type="PANTHER" id="PTHR43289">
    <property type="entry name" value="MITOGEN-ACTIVATED PROTEIN KINASE KINASE KINASE 20-RELATED"/>
    <property type="match status" value="1"/>
</dbReference>
<evidence type="ECO:0000256" key="8">
    <source>
        <dbReference type="ARBA" id="ARBA00048679"/>
    </source>
</evidence>
<dbReference type="Gene3D" id="3.30.200.20">
    <property type="entry name" value="Phosphorylase Kinase, domain 1"/>
    <property type="match status" value="1"/>
</dbReference>
<dbReference type="SUPFAM" id="SSF56112">
    <property type="entry name" value="Protein kinase-like (PK-like)"/>
    <property type="match status" value="1"/>
</dbReference>
<dbReference type="InterPro" id="IPR000719">
    <property type="entry name" value="Prot_kinase_dom"/>
</dbReference>
<comment type="caution">
    <text evidence="11">The sequence shown here is derived from an EMBL/GenBank/DDBJ whole genome shotgun (WGS) entry which is preliminary data.</text>
</comment>
<evidence type="ECO:0000256" key="2">
    <source>
        <dbReference type="ARBA" id="ARBA00022527"/>
    </source>
</evidence>
<feature type="region of interest" description="Disordered" evidence="9">
    <location>
        <begin position="395"/>
        <end position="489"/>
    </location>
</feature>
<dbReference type="GO" id="GO:0005524">
    <property type="term" value="F:ATP binding"/>
    <property type="evidence" value="ECO:0007669"/>
    <property type="project" value="UniProtKB-KW"/>
</dbReference>
<dbReference type="InterPro" id="IPR008271">
    <property type="entry name" value="Ser/Thr_kinase_AS"/>
</dbReference>
<keyword evidence="5 11" id="KW-0418">Kinase</keyword>
<dbReference type="AlphaFoldDB" id="A0A543AQV0"/>
<keyword evidence="4" id="KW-0547">Nucleotide-binding</keyword>
<reference evidence="11 12" key="1">
    <citation type="submission" date="2019-06" db="EMBL/GenBank/DDBJ databases">
        <title>Sequencing the genomes of 1000 actinobacteria strains.</title>
        <authorList>
            <person name="Klenk H.-P."/>
        </authorList>
    </citation>
    <scope>NUCLEOTIDE SEQUENCE [LARGE SCALE GENOMIC DNA]</scope>
    <source>
        <strain evidence="11 12">DSM 45928</strain>
    </source>
</reference>
<feature type="region of interest" description="Disordered" evidence="9">
    <location>
        <begin position="339"/>
        <end position="364"/>
    </location>
</feature>
<feature type="compositionally biased region" description="Low complexity" evidence="9">
    <location>
        <begin position="434"/>
        <end position="443"/>
    </location>
</feature>
<keyword evidence="2" id="KW-0723">Serine/threonine-protein kinase</keyword>
<evidence type="ECO:0000313" key="12">
    <source>
        <dbReference type="Proteomes" id="UP000317043"/>
    </source>
</evidence>
<evidence type="ECO:0000256" key="5">
    <source>
        <dbReference type="ARBA" id="ARBA00022777"/>
    </source>
</evidence>
<dbReference type="FunFam" id="3.30.200.20:FF:000035">
    <property type="entry name" value="Serine/threonine protein kinase Stk1"/>
    <property type="match status" value="1"/>
</dbReference>
<organism evidence="11 12">
    <name type="scientific">Stackebrandtia endophytica</name>
    <dbReference type="NCBI Taxonomy" id="1496996"/>
    <lineage>
        <taxon>Bacteria</taxon>
        <taxon>Bacillati</taxon>
        <taxon>Actinomycetota</taxon>
        <taxon>Actinomycetes</taxon>
        <taxon>Glycomycetales</taxon>
        <taxon>Glycomycetaceae</taxon>
        <taxon>Stackebrandtia</taxon>
    </lineage>
</organism>
<dbReference type="EMBL" id="VFOW01000001">
    <property type="protein sequence ID" value="TQL74963.1"/>
    <property type="molecule type" value="Genomic_DNA"/>
</dbReference>
<evidence type="ECO:0000259" key="10">
    <source>
        <dbReference type="PROSITE" id="PS50011"/>
    </source>
</evidence>
<feature type="compositionally biased region" description="Pro residues" evidence="9">
    <location>
        <begin position="444"/>
        <end position="455"/>
    </location>
</feature>
<sequence length="489" mass="51791">MNGWCGIRFGNTRFAVLIRLCGQIGVAYLTTGLFTEELMVRAGDILGKRYRLDERVDGGAMGDVWRGTDTRLNRQVAVKVLHAALSTTTEFRQRFSAEARAAAALRAPGVVDLYDYGEDHPEDGTVISYLVMEFVPGVALSKVIAEKGRIPPGDTMAMIGKCAKALDAAHQAGIIHRDVKPGNILVLDDGSIKVVDFGIARAHGESGLTATGQVMGTVAYVSPEQLYDEELSGATDLYSLGIVAYECLAGVKPFTGDAPAAVIRAQLQQEPPPLPEDIPGEVVAIVMRCLKKEPGDRWSSGAELAEQCRRVAARLPQGDSTEPLDAQSDTGQTVRVAAPAVGDTQSMTAVSDDADVASGGSDAGSRKRRQLAAILAAVFVLLLVGTAAAWRPWETPAVTEPADDTTTTTVEDNPTTRNQPTSPTESYDDGGWQEPVDPETSPSSPEPSSPEPSSPDPSDGDDEPTEPTDDPPPSEPTPTDPGETEDPDA</sequence>
<dbReference type="Gene3D" id="1.10.510.10">
    <property type="entry name" value="Transferase(Phosphotransferase) domain 1"/>
    <property type="match status" value="1"/>
</dbReference>
<keyword evidence="3" id="KW-0808">Transferase</keyword>
<evidence type="ECO:0000256" key="1">
    <source>
        <dbReference type="ARBA" id="ARBA00012513"/>
    </source>
</evidence>
<dbReference type="OrthoDB" id="9762169at2"/>
<dbReference type="InParanoid" id="A0A543AQV0"/>
<evidence type="ECO:0000256" key="6">
    <source>
        <dbReference type="ARBA" id="ARBA00022840"/>
    </source>
</evidence>
<evidence type="ECO:0000256" key="4">
    <source>
        <dbReference type="ARBA" id="ARBA00022741"/>
    </source>
</evidence>
<feature type="domain" description="Protein kinase" evidence="10">
    <location>
        <begin position="50"/>
        <end position="315"/>
    </location>
</feature>
<feature type="compositionally biased region" description="Pro residues" evidence="9">
    <location>
        <begin position="470"/>
        <end position="479"/>
    </location>
</feature>
<evidence type="ECO:0000313" key="11">
    <source>
        <dbReference type="EMBL" id="TQL74963.1"/>
    </source>
</evidence>
<dbReference type="EC" id="2.7.11.1" evidence="1"/>
<accession>A0A543AQV0</accession>
<keyword evidence="6" id="KW-0067">ATP-binding</keyword>